<gene>
    <name evidence="3" type="ordered locus">AMIS_72920</name>
</gene>
<evidence type="ECO:0000256" key="1">
    <source>
        <dbReference type="ARBA" id="ARBA00022723"/>
    </source>
</evidence>
<dbReference type="PANTHER" id="PTHR33542:SF5">
    <property type="entry name" value="FERROCHELATASE CHE1"/>
    <property type="match status" value="1"/>
</dbReference>
<proteinExistence type="predicted"/>
<evidence type="ECO:0000256" key="2">
    <source>
        <dbReference type="ARBA" id="ARBA00023239"/>
    </source>
</evidence>
<dbReference type="CDD" id="cd03416">
    <property type="entry name" value="CbiX_SirB_N"/>
    <property type="match status" value="1"/>
</dbReference>
<accession>I0HHM5</accession>
<dbReference type="KEGG" id="ams:AMIS_72920"/>
<keyword evidence="2" id="KW-0456">Lyase</keyword>
<dbReference type="eggNOG" id="COG2138">
    <property type="taxonomic scope" value="Bacteria"/>
</dbReference>
<dbReference type="OrthoDB" id="482456at2"/>
<dbReference type="AlphaFoldDB" id="I0HHM5"/>
<organism evidence="3 4">
    <name type="scientific">Actinoplanes missouriensis (strain ATCC 14538 / DSM 43046 / CBS 188.64 / JCM 3121 / NBRC 102363 / NCIMB 12654 / NRRL B-3342 / UNCC 431)</name>
    <dbReference type="NCBI Taxonomy" id="512565"/>
    <lineage>
        <taxon>Bacteria</taxon>
        <taxon>Bacillati</taxon>
        <taxon>Actinomycetota</taxon>
        <taxon>Actinomycetes</taxon>
        <taxon>Micromonosporales</taxon>
        <taxon>Micromonosporaceae</taxon>
        <taxon>Actinoplanes</taxon>
    </lineage>
</organism>
<dbReference type="PATRIC" id="fig|512565.3.peg.7301"/>
<reference evidence="3 4" key="1">
    <citation type="submission" date="2012-02" db="EMBL/GenBank/DDBJ databases">
        <title>Complete genome sequence of Actinoplanes missouriensis 431 (= NBRC 102363).</title>
        <authorList>
            <person name="Ohnishi Y."/>
            <person name="Ishikawa J."/>
            <person name="Sekine M."/>
            <person name="Hosoyama A."/>
            <person name="Harada T."/>
            <person name="Narita H."/>
            <person name="Hata T."/>
            <person name="Konno Y."/>
            <person name="Tutikane K."/>
            <person name="Fujita N."/>
            <person name="Horinouchi S."/>
            <person name="Hayakawa M."/>
        </authorList>
    </citation>
    <scope>NUCLEOTIDE SEQUENCE [LARGE SCALE GENOMIC DNA]</scope>
    <source>
        <strain evidence="4">ATCC 14538 / DSM 43046 / CBS 188.64 / JCM 3121 / NBRC 102363 / NCIMB 12654 / NRRL B-3342 / UNCC 431</strain>
    </source>
</reference>
<dbReference type="PANTHER" id="PTHR33542">
    <property type="entry name" value="SIROHYDROCHLORIN FERROCHELATASE, CHLOROPLASTIC"/>
    <property type="match status" value="1"/>
</dbReference>
<dbReference type="EMBL" id="AP012319">
    <property type="protein sequence ID" value="BAL92512.1"/>
    <property type="molecule type" value="Genomic_DNA"/>
</dbReference>
<evidence type="ECO:0000313" key="4">
    <source>
        <dbReference type="Proteomes" id="UP000007882"/>
    </source>
</evidence>
<dbReference type="GO" id="GO:0016829">
    <property type="term" value="F:lyase activity"/>
    <property type="evidence" value="ECO:0007669"/>
    <property type="project" value="UniProtKB-KW"/>
</dbReference>
<dbReference type="Gene3D" id="3.40.50.1400">
    <property type="match status" value="2"/>
</dbReference>
<keyword evidence="1" id="KW-0479">Metal-binding</keyword>
<dbReference type="GO" id="GO:0046872">
    <property type="term" value="F:metal ion binding"/>
    <property type="evidence" value="ECO:0007669"/>
    <property type="project" value="UniProtKB-KW"/>
</dbReference>
<name>I0HHM5_ACTM4</name>
<keyword evidence="4" id="KW-1185">Reference proteome</keyword>
<dbReference type="SUPFAM" id="SSF53800">
    <property type="entry name" value="Chelatase"/>
    <property type="match status" value="2"/>
</dbReference>
<sequence length="276" mass="27585">MVLVAHGSRDPRAAVATEALARAVRRACPAWLVEASYLDHAGPRPLDVLASAPASRAILVPLLLTAAYHGRVDLPAVVRAAESLPISVTATDVLGPASPLLLSALSRRLLAATQSAATEAGSLPGVTSDPLPGVLPDPAGSLPGVVPDPAGSLPWALDGVVLASAGTRNEAARATVADAAVALGRRLGLPAAVAYASGAGPTPGEAVTALRAAGARRVGMSAYFLAPGLLHDLAARTAREAGAVAIAEPLTASPELVRLVAARVESALRHPLPLAA</sequence>
<dbReference type="InterPro" id="IPR050963">
    <property type="entry name" value="Sirohydro_Cobaltochel/CbiX"/>
</dbReference>
<dbReference type="InterPro" id="IPR002762">
    <property type="entry name" value="CbiX-like"/>
</dbReference>
<dbReference type="Proteomes" id="UP000007882">
    <property type="component" value="Chromosome"/>
</dbReference>
<evidence type="ECO:0000313" key="3">
    <source>
        <dbReference type="EMBL" id="BAL92512.1"/>
    </source>
</evidence>
<dbReference type="STRING" id="512565.AMIS_72920"/>
<dbReference type="RefSeq" id="WP_014447396.1">
    <property type="nucleotide sequence ID" value="NC_017093.1"/>
</dbReference>
<dbReference type="HOGENOM" id="CLU_056929_3_0_11"/>
<protein>
    <submittedName>
        <fullName evidence="3">Putative cbiX family protein</fullName>
    </submittedName>
</protein>
<dbReference type="Pfam" id="PF01903">
    <property type="entry name" value="CbiX"/>
    <property type="match status" value="2"/>
</dbReference>